<dbReference type="InterPro" id="IPR007627">
    <property type="entry name" value="RNA_pol_sigma70_r2"/>
</dbReference>
<protein>
    <recommendedName>
        <fullName evidence="5">RNA polymerase sigma factor SigZ</fullName>
    </recommendedName>
</protein>
<accession>A0A401ZN48</accession>
<gene>
    <name evidence="8" type="primary">sigZ</name>
    <name evidence="8" type="ORF">KDAU_56110</name>
</gene>
<feature type="domain" description="RNA polymerase sigma factor 70 region 4 type 2" evidence="7">
    <location>
        <begin position="120"/>
        <end position="170"/>
    </location>
</feature>
<evidence type="ECO:0000259" key="7">
    <source>
        <dbReference type="Pfam" id="PF08281"/>
    </source>
</evidence>
<sequence length="211" mass="24666">MTVMRETLTDRQKQPLSTEMAWYALHEPLKNFIRQRVSDEANVEDLLQDIFLKIHTHIASLQAEEKLESWVYQIARHRIIDYYRTRTPGMTLEEVSESDMQLAYSEIPEEDVRAQIIPSMMAMLLNLPEPYRQALYLTDYKGLSQKELASRLGISVSGAKSRVQRAREKLRQMLLDCCHFEFDRLGRLIDYQPRCTCCEPQSALIQVSVPR</sequence>
<dbReference type="CDD" id="cd06171">
    <property type="entry name" value="Sigma70_r4"/>
    <property type="match status" value="1"/>
</dbReference>
<dbReference type="PANTHER" id="PTHR43133:SF62">
    <property type="entry name" value="RNA POLYMERASE SIGMA FACTOR SIGZ"/>
    <property type="match status" value="1"/>
</dbReference>
<dbReference type="InterPro" id="IPR013325">
    <property type="entry name" value="RNA_pol_sigma_r2"/>
</dbReference>
<dbReference type="Gene3D" id="1.10.1740.10">
    <property type="match status" value="1"/>
</dbReference>
<dbReference type="Pfam" id="PF04542">
    <property type="entry name" value="Sigma70_r2"/>
    <property type="match status" value="1"/>
</dbReference>
<dbReference type="GO" id="GO:0016987">
    <property type="term" value="F:sigma factor activity"/>
    <property type="evidence" value="ECO:0007669"/>
    <property type="project" value="UniProtKB-KW"/>
</dbReference>
<evidence type="ECO:0000256" key="5">
    <source>
        <dbReference type="NCBIfam" id="TIGR02959"/>
    </source>
</evidence>
<evidence type="ECO:0000256" key="2">
    <source>
        <dbReference type="ARBA" id="ARBA00023015"/>
    </source>
</evidence>
<dbReference type="InterPro" id="IPR039425">
    <property type="entry name" value="RNA_pol_sigma-70-like"/>
</dbReference>
<dbReference type="PANTHER" id="PTHR43133">
    <property type="entry name" value="RNA POLYMERASE ECF-TYPE SIGMA FACTO"/>
    <property type="match status" value="1"/>
</dbReference>
<name>A0A401ZN48_9CHLR</name>
<dbReference type="Proteomes" id="UP000287224">
    <property type="component" value="Unassembled WGS sequence"/>
</dbReference>
<comment type="caution">
    <text evidence="8">The sequence shown here is derived from an EMBL/GenBank/DDBJ whole genome shotgun (WGS) entry which is preliminary data.</text>
</comment>
<comment type="similarity">
    <text evidence="1">Belongs to the sigma-70 factor family. ECF subfamily.</text>
</comment>
<proteinExistence type="inferred from homology"/>
<dbReference type="Gene3D" id="1.10.10.10">
    <property type="entry name" value="Winged helix-like DNA-binding domain superfamily/Winged helix DNA-binding domain"/>
    <property type="match status" value="1"/>
</dbReference>
<evidence type="ECO:0000256" key="4">
    <source>
        <dbReference type="ARBA" id="ARBA00023163"/>
    </source>
</evidence>
<dbReference type="InterPro" id="IPR013249">
    <property type="entry name" value="RNA_pol_sigma70_r4_t2"/>
</dbReference>
<feature type="domain" description="RNA polymerase sigma-70 region 2" evidence="6">
    <location>
        <begin position="26"/>
        <end position="86"/>
    </location>
</feature>
<evidence type="ECO:0000256" key="1">
    <source>
        <dbReference type="ARBA" id="ARBA00010641"/>
    </source>
</evidence>
<dbReference type="NCBIfam" id="TIGR02959">
    <property type="entry name" value="SigZ"/>
    <property type="match status" value="1"/>
</dbReference>
<evidence type="ECO:0000313" key="8">
    <source>
        <dbReference type="EMBL" id="GCE08282.1"/>
    </source>
</evidence>
<dbReference type="NCBIfam" id="NF007215">
    <property type="entry name" value="PRK09637.1"/>
    <property type="match status" value="1"/>
</dbReference>
<dbReference type="SUPFAM" id="SSF88946">
    <property type="entry name" value="Sigma2 domain of RNA polymerase sigma factors"/>
    <property type="match status" value="1"/>
</dbReference>
<evidence type="ECO:0000313" key="9">
    <source>
        <dbReference type="Proteomes" id="UP000287224"/>
    </source>
</evidence>
<reference evidence="9" key="1">
    <citation type="submission" date="2018-12" db="EMBL/GenBank/DDBJ databases">
        <title>Tengunoibacter tsumagoiensis gen. nov., sp. nov., Dictyobacter kobayashii sp. nov., D. alpinus sp. nov., and D. joshuensis sp. nov. and description of Dictyobacteraceae fam. nov. within the order Ktedonobacterales isolated from Tengu-no-mugimeshi.</title>
        <authorList>
            <person name="Wang C.M."/>
            <person name="Zheng Y."/>
            <person name="Sakai Y."/>
            <person name="Toyoda A."/>
            <person name="Minakuchi Y."/>
            <person name="Abe K."/>
            <person name="Yokota A."/>
            <person name="Yabe S."/>
        </authorList>
    </citation>
    <scope>NUCLEOTIDE SEQUENCE [LARGE SCALE GENOMIC DNA]</scope>
    <source>
        <strain evidence="9">S-27</strain>
    </source>
</reference>
<dbReference type="InterPro" id="IPR036388">
    <property type="entry name" value="WH-like_DNA-bd_sf"/>
</dbReference>
<dbReference type="AlphaFoldDB" id="A0A401ZN48"/>
<organism evidence="8 9">
    <name type="scientific">Dictyobacter aurantiacus</name>
    <dbReference type="NCBI Taxonomy" id="1936993"/>
    <lineage>
        <taxon>Bacteria</taxon>
        <taxon>Bacillati</taxon>
        <taxon>Chloroflexota</taxon>
        <taxon>Ktedonobacteria</taxon>
        <taxon>Ktedonobacterales</taxon>
        <taxon>Dictyobacteraceae</taxon>
        <taxon>Dictyobacter</taxon>
    </lineage>
</organism>
<dbReference type="InterPro" id="IPR013324">
    <property type="entry name" value="RNA_pol_sigma_r3/r4-like"/>
</dbReference>
<evidence type="ECO:0000256" key="3">
    <source>
        <dbReference type="ARBA" id="ARBA00023082"/>
    </source>
</evidence>
<dbReference type="EMBL" id="BIFQ01000002">
    <property type="protein sequence ID" value="GCE08282.1"/>
    <property type="molecule type" value="Genomic_DNA"/>
</dbReference>
<keyword evidence="4" id="KW-0804">Transcription</keyword>
<dbReference type="Pfam" id="PF08281">
    <property type="entry name" value="Sigma70_r4_2"/>
    <property type="match status" value="1"/>
</dbReference>
<keyword evidence="3" id="KW-0731">Sigma factor</keyword>
<dbReference type="SUPFAM" id="SSF88659">
    <property type="entry name" value="Sigma3 and sigma4 domains of RNA polymerase sigma factors"/>
    <property type="match status" value="1"/>
</dbReference>
<dbReference type="InterPro" id="IPR014284">
    <property type="entry name" value="RNA_pol_sigma-70_dom"/>
</dbReference>
<keyword evidence="2" id="KW-0805">Transcription regulation</keyword>
<evidence type="ECO:0000259" key="6">
    <source>
        <dbReference type="Pfam" id="PF04542"/>
    </source>
</evidence>
<dbReference type="GO" id="GO:0003677">
    <property type="term" value="F:DNA binding"/>
    <property type="evidence" value="ECO:0007669"/>
    <property type="project" value="InterPro"/>
</dbReference>
<dbReference type="NCBIfam" id="TIGR02937">
    <property type="entry name" value="sigma70-ECF"/>
    <property type="match status" value="1"/>
</dbReference>
<dbReference type="InterPro" id="IPR014304">
    <property type="entry name" value="RNA_pol_sigma-Z"/>
</dbReference>
<dbReference type="GO" id="GO:0006352">
    <property type="term" value="P:DNA-templated transcription initiation"/>
    <property type="evidence" value="ECO:0007669"/>
    <property type="project" value="InterPro"/>
</dbReference>
<keyword evidence="9" id="KW-1185">Reference proteome</keyword>